<dbReference type="SUPFAM" id="SSF55811">
    <property type="entry name" value="Nudix"/>
    <property type="match status" value="1"/>
</dbReference>
<reference evidence="5 6" key="1">
    <citation type="submission" date="2013-08" db="EMBL/GenBank/DDBJ databases">
        <authorList>
            <person name="Huang J."/>
            <person name="Wang G."/>
        </authorList>
    </citation>
    <scope>NUCLEOTIDE SEQUENCE [LARGE SCALE GENOMIC DNA]</scope>
    <source>
        <strain evidence="5 6">JSM 072002</strain>
    </source>
</reference>
<keyword evidence="6" id="KW-1185">Reference proteome</keyword>
<comment type="similarity">
    <text evidence="3">Belongs to the Nudix hydrolase family.</text>
</comment>
<feature type="domain" description="Nudix hydrolase" evidence="4">
    <location>
        <begin position="40"/>
        <end position="170"/>
    </location>
</feature>
<dbReference type="PRINTS" id="PR00502">
    <property type="entry name" value="NUDIXFAMILY"/>
</dbReference>
<dbReference type="GO" id="GO:0016462">
    <property type="term" value="F:pyrophosphatase activity"/>
    <property type="evidence" value="ECO:0007669"/>
    <property type="project" value="UniProtKB-ARBA"/>
</dbReference>
<evidence type="ECO:0000256" key="2">
    <source>
        <dbReference type="ARBA" id="ARBA00022801"/>
    </source>
</evidence>
<evidence type="ECO:0000256" key="3">
    <source>
        <dbReference type="RuleBase" id="RU003476"/>
    </source>
</evidence>
<organism evidence="5 6">
    <name type="scientific">Pontibacillus litoralis JSM 072002</name>
    <dbReference type="NCBI Taxonomy" id="1385512"/>
    <lineage>
        <taxon>Bacteria</taxon>
        <taxon>Bacillati</taxon>
        <taxon>Bacillota</taxon>
        <taxon>Bacilli</taxon>
        <taxon>Bacillales</taxon>
        <taxon>Bacillaceae</taxon>
        <taxon>Pontibacillus</taxon>
    </lineage>
</organism>
<dbReference type="EMBL" id="AVPG01000029">
    <property type="protein sequence ID" value="KGX84897.1"/>
    <property type="molecule type" value="Genomic_DNA"/>
</dbReference>
<dbReference type="OrthoDB" id="9806150at2"/>
<dbReference type="PANTHER" id="PTHR11839:SF18">
    <property type="entry name" value="NUDIX HYDROLASE DOMAIN-CONTAINING PROTEIN"/>
    <property type="match status" value="1"/>
</dbReference>
<comment type="cofactor">
    <cofactor evidence="1">
        <name>Mg(2+)</name>
        <dbReference type="ChEBI" id="CHEBI:18420"/>
    </cofactor>
</comment>
<dbReference type="InterPro" id="IPR000086">
    <property type="entry name" value="NUDIX_hydrolase_dom"/>
</dbReference>
<dbReference type="RefSeq" id="WP_036835915.1">
    <property type="nucleotide sequence ID" value="NZ_AVPG01000029.1"/>
</dbReference>
<protein>
    <submittedName>
        <fullName evidence="5">DNA repair protein MutT</fullName>
    </submittedName>
</protein>
<name>A0A0A5HMQ3_9BACI</name>
<keyword evidence="2 3" id="KW-0378">Hydrolase</keyword>
<dbReference type="InterPro" id="IPR020476">
    <property type="entry name" value="Nudix_hydrolase"/>
</dbReference>
<dbReference type="Gene3D" id="3.90.79.10">
    <property type="entry name" value="Nucleoside Triphosphate Pyrophosphohydrolase"/>
    <property type="match status" value="1"/>
</dbReference>
<dbReference type="Pfam" id="PF00293">
    <property type="entry name" value="NUDIX"/>
    <property type="match status" value="1"/>
</dbReference>
<dbReference type="STRING" id="1385512.N784_11560"/>
<dbReference type="Proteomes" id="UP000030401">
    <property type="component" value="Unassembled WGS sequence"/>
</dbReference>
<dbReference type="CDD" id="cd03424">
    <property type="entry name" value="NUDIX_ADPRase_Nudt5_UGPPase_Nudt14"/>
    <property type="match status" value="1"/>
</dbReference>
<evidence type="ECO:0000256" key="1">
    <source>
        <dbReference type="ARBA" id="ARBA00001946"/>
    </source>
</evidence>
<evidence type="ECO:0000313" key="5">
    <source>
        <dbReference type="EMBL" id="KGX84897.1"/>
    </source>
</evidence>
<dbReference type="eggNOG" id="COG0494">
    <property type="taxonomic scope" value="Bacteria"/>
</dbReference>
<gene>
    <name evidence="5" type="ORF">N784_11560</name>
</gene>
<accession>A0A0A5HMQ3</accession>
<comment type="caution">
    <text evidence="5">The sequence shown here is derived from an EMBL/GenBank/DDBJ whole genome shotgun (WGS) entry which is preliminary data.</text>
</comment>
<evidence type="ECO:0000313" key="6">
    <source>
        <dbReference type="Proteomes" id="UP000030401"/>
    </source>
</evidence>
<proteinExistence type="inferred from homology"/>
<dbReference type="GO" id="GO:0006753">
    <property type="term" value="P:nucleoside phosphate metabolic process"/>
    <property type="evidence" value="ECO:0007669"/>
    <property type="project" value="TreeGrafter"/>
</dbReference>
<sequence length="178" mass="20582">MRRWKTLQSDYIVKSPYGNIRKDACQLPNGNVIDAYYVKEYRDWVNTVVITPDLDIILVKQYRHGVQDFCYELPGGIVDDGESFEQAAMREALEETGYTSNESAIKLGTFAVNPAEQNNYIHSYLIQNAHLVTGQHLDENEELDVVRFSFQEMEHKIKRGEIKQLFTVNAFHIAKLHI</sequence>
<dbReference type="PROSITE" id="PS51462">
    <property type="entry name" value="NUDIX"/>
    <property type="match status" value="1"/>
</dbReference>
<dbReference type="PANTHER" id="PTHR11839">
    <property type="entry name" value="UDP/ADP-SUGAR PYROPHOSPHATASE"/>
    <property type="match status" value="1"/>
</dbReference>
<dbReference type="PROSITE" id="PS00893">
    <property type="entry name" value="NUDIX_BOX"/>
    <property type="match status" value="1"/>
</dbReference>
<dbReference type="InterPro" id="IPR015797">
    <property type="entry name" value="NUDIX_hydrolase-like_dom_sf"/>
</dbReference>
<evidence type="ECO:0000259" key="4">
    <source>
        <dbReference type="PROSITE" id="PS51462"/>
    </source>
</evidence>
<dbReference type="AlphaFoldDB" id="A0A0A5HMQ3"/>
<dbReference type="InterPro" id="IPR020084">
    <property type="entry name" value="NUDIX_hydrolase_CS"/>
</dbReference>
<dbReference type="GO" id="GO:0005829">
    <property type="term" value="C:cytosol"/>
    <property type="evidence" value="ECO:0007669"/>
    <property type="project" value="TreeGrafter"/>
</dbReference>
<dbReference type="GO" id="GO:0019693">
    <property type="term" value="P:ribose phosphate metabolic process"/>
    <property type="evidence" value="ECO:0007669"/>
    <property type="project" value="TreeGrafter"/>
</dbReference>